<evidence type="ECO:0000256" key="5">
    <source>
        <dbReference type="ARBA" id="ARBA00022552"/>
    </source>
</evidence>
<feature type="binding site" evidence="14">
    <location>
        <position position="132"/>
    </location>
    <ligand>
        <name>[4Fe-4S] cluster</name>
        <dbReference type="ChEBI" id="CHEBI:49883"/>
        <note>4Fe-4S-S-AdoMet</note>
    </ligand>
</feature>
<dbReference type="GO" id="GO:0030488">
    <property type="term" value="P:tRNA methylation"/>
    <property type="evidence" value="ECO:0007669"/>
    <property type="project" value="UniProtKB-UniRule"/>
</dbReference>
<dbReference type="SFLD" id="SFLDG01062">
    <property type="entry name" value="methyltransferase_(Class_A)"/>
    <property type="match status" value="1"/>
</dbReference>
<evidence type="ECO:0000256" key="10">
    <source>
        <dbReference type="ARBA" id="ARBA00022723"/>
    </source>
</evidence>
<evidence type="ECO:0000256" key="11">
    <source>
        <dbReference type="ARBA" id="ARBA00023004"/>
    </source>
</evidence>
<feature type="active site" description="S-methylcysteine intermediate" evidence="14">
    <location>
        <position position="346"/>
    </location>
</feature>
<dbReference type="HAMAP" id="MF_01849">
    <property type="entry name" value="RNA_methyltr_RlmN"/>
    <property type="match status" value="1"/>
</dbReference>
<evidence type="ECO:0000256" key="6">
    <source>
        <dbReference type="ARBA" id="ARBA00022603"/>
    </source>
</evidence>
<feature type="binding site" evidence="14">
    <location>
        <position position="303"/>
    </location>
    <ligand>
        <name>S-adenosyl-L-methionine</name>
        <dbReference type="ChEBI" id="CHEBI:59789"/>
    </ligand>
</feature>
<keyword evidence="6 14" id="KW-0489">Methyltransferase</keyword>
<feature type="binding site" evidence="14">
    <location>
        <position position="204"/>
    </location>
    <ligand>
        <name>S-adenosyl-L-methionine</name>
        <dbReference type="ChEBI" id="CHEBI:59789"/>
    </ligand>
</feature>
<comment type="catalytic activity">
    <reaction evidence="14">
        <text>adenosine(2503) in 23S rRNA + 2 reduced [2Fe-2S]-[ferredoxin] + 2 S-adenosyl-L-methionine = 2-methyladenosine(2503) in 23S rRNA + 5'-deoxyadenosine + L-methionine + 2 oxidized [2Fe-2S]-[ferredoxin] + S-adenosyl-L-homocysteine</text>
        <dbReference type="Rhea" id="RHEA:42916"/>
        <dbReference type="Rhea" id="RHEA-COMP:10000"/>
        <dbReference type="Rhea" id="RHEA-COMP:10001"/>
        <dbReference type="Rhea" id="RHEA-COMP:10152"/>
        <dbReference type="Rhea" id="RHEA-COMP:10282"/>
        <dbReference type="ChEBI" id="CHEBI:17319"/>
        <dbReference type="ChEBI" id="CHEBI:33737"/>
        <dbReference type="ChEBI" id="CHEBI:33738"/>
        <dbReference type="ChEBI" id="CHEBI:57844"/>
        <dbReference type="ChEBI" id="CHEBI:57856"/>
        <dbReference type="ChEBI" id="CHEBI:59789"/>
        <dbReference type="ChEBI" id="CHEBI:74411"/>
        <dbReference type="ChEBI" id="CHEBI:74497"/>
        <dbReference type="EC" id="2.1.1.192"/>
    </reaction>
</comment>
<dbReference type="SMART" id="SM00729">
    <property type="entry name" value="Elp3"/>
    <property type="match status" value="1"/>
</dbReference>
<dbReference type="GO" id="GO:0019843">
    <property type="term" value="F:rRNA binding"/>
    <property type="evidence" value="ECO:0007669"/>
    <property type="project" value="UniProtKB-UniRule"/>
</dbReference>
<dbReference type="InterPro" id="IPR004383">
    <property type="entry name" value="rRNA_lsu_MTrfase_RlmN/Cfr"/>
</dbReference>
<comment type="catalytic activity">
    <reaction evidence="14">
        <text>adenosine(37) in tRNA + 2 reduced [2Fe-2S]-[ferredoxin] + 2 S-adenosyl-L-methionine = 2-methyladenosine(37) in tRNA + 5'-deoxyadenosine + L-methionine + 2 oxidized [2Fe-2S]-[ferredoxin] + S-adenosyl-L-homocysteine</text>
        <dbReference type="Rhea" id="RHEA:43332"/>
        <dbReference type="Rhea" id="RHEA-COMP:10000"/>
        <dbReference type="Rhea" id="RHEA-COMP:10001"/>
        <dbReference type="Rhea" id="RHEA-COMP:10162"/>
        <dbReference type="Rhea" id="RHEA-COMP:10485"/>
        <dbReference type="ChEBI" id="CHEBI:17319"/>
        <dbReference type="ChEBI" id="CHEBI:33737"/>
        <dbReference type="ChEBI" id="CHEBI:33738"/>
        <dbReference type="ChEBI" id="CHEBI:57844"/>
        <dbReference type="ChEBI" id="CHEBI:57856"/>
        <dbReference type="ChEBI" id="CHEBI:59789"/>
        <dbReference type="ChEBI" id="CHEBI:74411"/>
        <dbReference type="ChEBI" id="CHEBI:74497"/>
        <dbReference type="EC" id="2.1.1.192"/>
    </reaction>
</comment>
<dbReference type="FunFam" id="3.20.20.70:FF:000014">
    <property type="entry name" value="Probable dual-specificity RNA methyltransferase RlmN"/>
    <property type="match status" value="1"/>
</dbReference>
<accession>A0A8J7MC88</accession>
<dbReference type="NCBIfam" id="TIGR00048">
    <property type="entry name" value="rRNA_mod_RlmN"/>
    <property type="match status" value="1"/>
</dbReference>
<proteinExistence type="inferred from homology"/>
<dbReference type="SUPFAM" id="SSF102114">
    <property type="entry name" value="Radical SAM enzymes"/>
    <property type="match status" value="1"/>
</dbReference>
<keyword evidence="17" id="KW-1185">Reference proteome</keyword>
<keyword evidence="13 14" id="KW-1015">Disulfide bond</keyword>
<comment type="caution">
    <text evidence="16">The sequence shown here is derived from an EMBL/GenBank/DDBJ whole genome shotgun (WGS) entry which is preliminary data.</text>
</comment>
<evidence type="ECO:0000313" key="16">
    <source>
        <dbReference type="EMBL" id="MBK1789841.1"/>
    </source>
</evidence>
<dbReference type="GO" id="GO:0000049">
    <property type="term" value="F:tRNA binding"/>
    <property type="evidence" value="ECO:0007669"/>
    <property type="project" value="UniProtKB-UniRule"/>
</dbReference>
<name>A0A8J7MC88_9BACT</name>
<evidence type="ECO:0000256" key="2">
    <source>
        <dbReference type="ARBA" id="ARBA00007544"/>
    </source>
</evidence>
<dbReference type="Pfam" id="PF04055">
    <property type="entry name" value="Radical_SAM"/>
    <property type="match status" value="1"/>
</dbReference>
<evidence type="ECO:0000313" key="17">
    <source>
        <dbReference type="Proteomes" id="UP000624703"/>
    </source>
</evidence>
<organism evidence="16 17">
    <name type="scientific">Persicirhabdus sediminis</name>
    <dbReference type="NCBI Taxonomy" id="454144"/>
    <lineage>
        <taxon>Bacteria</taxon>
        <taxon>Pseudomonadati</taxon>
        <taxon>Verrucomicrobiota</taxon>
        <taxon>Verrucomicrobiia</taxon>
        <taxon>Verrucomicrobiales</taxon>
        <taxon>Verrucomicrobiaceae</taxon>
        <taxon>Persicirhabdus</taxon>
    </lineage>
</organism>
<dbReference type="PIRSF" id="PIRSF006004">
    <property type="entry name" value="CHP00048"/>
    <property type="match status" value="1"/>
</dbReference>
<evidence type="ECO:0000256" key="8">
    <source>
        <dbReference type="ARBA" id="ARBA00022691"/>
    </source>
</evidence>
<evidence type="ECO:0000256" key="4">
    <source>
        <dbReference type="ARBA" id="ARBA00022490"/>
    </source>
</evidence>
<dbReference type="InterPro" id="IPR013785">
    <property type="entry name" value="Aldolase_TIM"/>
</dbReference>
<feature type="binding site" evidence="14">
    <location>
        <position position="129"/>
    </location>
    <ligand>
        <name>[4Fe-4S] cluster</name>
        <dbReference type="ChEBI" id="CHEBI:49883"/>
        <note>4Fe-4S-S-AdoMet</note>
    </ligand>
</feature>
<dbReference type="GO" id="GO:0002935">
    <property type="term" value="F:tRNA (adenine(37)-C2)-methyltransferase activity"/>
    <property type="evidence" value="ECO:0007669"/>
    <property type="project" value="UniProtKB-UniRule"/>
</dbReference>
<dbReference type="GO" id="GO:0070040">
    <property type="term" value="F:rRNA (adenine(2503)-C2-)-methyltransferase activity"/>
    <property type="evidence" value="ECO:0007669"/>
    <property type="project" value="UniProtKB-UniRule"/>
</dbReference>
<gene>
    <name evidence="14 16" type="primary">rlmN</name>
    <name evidence="16" type="ORF">JIN82_01595</name>
</gene>
<feature type="binding site" evidence="14">
    <location>
        <position position="125"/>
    </location>
    <ligand>
        <name>[4Fe-4S] cluster</name>
        <dbReference type="ChEBI" id="CHEBI:49883"/>
        <note>4Fe-4S-S-AdoMet</note>
    </ligand>
</feature>
<evidence type="ECO:0000256" key="3">
    <source>
        <dbReference type="ARBA" id="ARBA00022485"/>
    </source>
</evidence>
<comment type="miscellaneous">
    <text evidence="14">Reaction proceeds by a ping-pong mechanism involving intermediate methylation of a conserved cysteine residue.</text>
</comment>
<keyword evidence="9 14" id="KW-0819">tRNA processing</keyword>
<keyword evidence="4 14" id="KW-0963">Cytoplasm</keyword>
<feature type="active site" description="Proton acceptor" evidence="14">
    <location>
        <position position="97"/>
    </location>
</feature>
<comment type="function">
    <text evidence="14">Specifically methylates position 2 of adenine 2503 in 23S rRNA and position 2 of adenine 37 in tRNAs.</text>
</comment>
<dbReference type="Pfam" id="PF21016">
    <property type="entry name" value="RlmN_N"/>
    <property type="match status" value="1"/>
</dbReference>
<dbReference type="Gene3D" id="3.20.20.70">
    <property type="entry name" value="Aldolase class I"/>
    <property type="match status" value="1"/>
</dbReference>
<dbReference type="PROSITE" id="PS51918">
    <property type="entry name" value="RADICAL_SAM"/>
    <property type="match status" value="1"/>
</dbReference>
<feature type="binding site" evidence="14">
    <location>
        <begin position="227"/>
        <end position="229"/>
    </location>
    <ligand>
        <name>S-adenosyl-L-methionine</name>
        <dbReference type="ChEBI" id="CHEBI:59789"/>
    </ligand>
</feature>
<evidence type="ECO:0000256" key="7">
    <source>
        <dbReference type="ARBA" id="ARBA00022679"/>
    </source>
</evidence>
<keyword evidence="12 14" id="KW-0411">Iron-sulfur</keyword>
<comment type="cofactor">
    <cofactor evidence="14">
        <name>[4Fe-4S] cluster</name>
        <dbReference type="ChEBI" id="CHEBI:49883"/>
    </cofactor>
    <text evidence="14">Binds 1 [4Fe-4S] cluster. The cluster is coordinated with 3 cysteines and an exchangeable S-adenosyl-L-methionine.</text>
</comment>
<dbReference type="GO" id="GO:0005737">
    <property type="term" value="C:cytoplasm"/>
    <property type="evidence" value="ECO:0007669"/>
    <property type="project" value="UniProtKB-SubCell"/>
</dbReference>
<dbReference type="InterPro" id="IPR058240">
    <property type="entry name" value="rSAM_sf"/>
</dbReference>
<evidence type="ECO:0000256" key="13">
    <source>
        <dbReference type="ARBA" id="ARBA00023157"/>
    </source>
</evidence>
<dbReference type="InterPro" id="IPR006638">
    <property type="entry name" value="Elp3/MiaA/NifB-like_rSAM"/>
</dbReference>
<dbReference type="CDD" id="cd01335">
    <property type="entry name" value="Radical_SAM"/>
    <property type="match status" value="1"/>
</dbReference>
<dbReference type="PANTHER" id="PTHR30544:SF5">
    <property type="entry name" value="RADICAL SAM CORE DOMAIN-CONTAINING PROTEIN"/>
    <property type="match status" value="1"/>
</dbReference>
<comment type="subcellular location">
    <subcellularLocation>
        <location evidence="1 14">Cytoplasm</location>
    </subcellularLocation>
</comment>
<keyword evidence="11 14" id="KW-0408">Iron</keyword>
<dbReference type="AlphaFoldDB" id="A0A8J7MC88"/>
<evidence type="ECO:0000259" key="15">
    <source>
        <dbReference type="PROSITE" id="PS51918"/>
    </source>
</evidence>
<dbReference type="GO" id="GO:0070475">
    <property type="term" value="P:rRNA base methylation"/>
    <property type="evidence" value="ECO:0007669"/>
    <property type="project" value="UniProtKB-UniRule"/>
</dbReference>
<dbReference type="InterPro" id="IPR048641">
    <property type="entry name" value="RlmN_N"/>
</dbReference>
<evidence type="ECO:0000256" key="1">
    <source>
        <dbReference type="ARBA" id="ARBA00004496"/>
    </source>
</evidence>
<dbReference type="InterPro" id="IPR007197">
    <property type="entry name" value="rSAM"/>
</dbReference>
<dbReference type="InterPro" id="IPR027492">
    <property type="entry name" value="RNA_MTrfase_RlmN"/>
</dbReference>
<keyword evidence="8 14" id="KW-0949">S-adenosyl-L-methionine</keyword>
<protein>
    <recommendedName>
        <fullName evidence="14">Probable dual-specificity RNA methyltransferase RlmN</fullName>
        <ecNumber evidence="14">2.1.1.192</ecNumber>
    </recommendedName>
    <alternativeName>
        <fullName evidence="14">23S rRNA (adenine(2503)-C(2))-methyltransferase</fullName>
    </alternativeName>
    <alternativeName>
        <fullName evidence="14">23S rRNA m2A2503 methyltransferase</fullName>
    </alternativeName>
    <alternativeName>
        <fullName evidence="14">Ribosomal RNA large subunit methyltransferase N</fullName>
    </alternativeName>
    <alternativeName>
        <fullName evidence="14">tRNA (adenine(37)-C(2))-methyltransferase</fullName>
    </alternativeName>
    <alternativeName>
        <fullName evidence="14">tRNA m2A37 methyltransferase</fullName>
    </alternativeName>
</protein>
<keyword evidence="5 14" id="KW-0698">rRNA processing</keyword>
<dbReference type="EC" id="2.1.1.192" evidence="14"/>
<dbReference type="SFLD" id="SFLDS00029">
    <property type="entry name" value="Radical_SAM"/>
    <property type="match status" value="1"/>
</dbReference>
<comment type="caution">
    <text evidence="14">Lacks conserved residue(s) required for the propagation of feature annotation.</text>
</comment>
<feature type="binding site" evidence="14">
    <location>
        <begin position="172"/>
        <end position="173"/>
    </location>
    <ligand>
        <name>S-adenosyl-L-methionine</name>
        <dbReference type="ChEBI" id="CHEBI:59789"/>
    </ligand>
</feature>
<dbReference type="SFLD" id="SFLDF00275">
    <property type="entry name" value="adenosine_C2_methyltransferase"/>
    <property type="match status" value="1"/>
</dbReference>
<dbReference type="Proteomes" id="UP000624703">
    <property type="component" value="Unassembled WGS sequence"/>
</dbReference>
<sequence length="368" mass="41176">MRVSSTVKPSLLAQTKQDLETIIDELGERPYRVKQILDWIYTKRVDKIENMSDVPAKLREKLAEEYTLHTLEHISVNGAKDTTQKFLLKLDDGRYVETVLIPANIGDGGIQAERRTLCVSSQVGCAYGCKFCASGLAGFTRNLRPEEIIGQILTVEKISGEKINNIVFMGMGEPMANYKNLDKALDIITGQWGVNIGARRINVSTSGLAPQIKLLADRGQQIRLAISLHGATDEVRERIMPVNKKYPLKELIDALRYWKTHSKQKFTFEFILIKGVNDSFDQARQLAKLAKSLHAKVNLIPYNTVEGLEWERPALQHCKDFAAIVHKAGVTTTLRNEKGHDIAAACGQLRLKQETAEGIIEAPVKTKK</sequence>
<keyword evidence="10 14" id="KW-0479">Metal-binding</keyword>
<dbReference type="Gene3D" id="1.10.150.530">
    <property type="match status" value="1"/>
</dbReference>
<reference evidence="16" key="1">
    <citation type="submission" date="2021-01" db="EMBL/GenBank/DDBJ databases">
        <title>Modified the classification status of verrucomicrobia.</title>
        <authorList>
            <person name="Feng X."/>
        </authorList>
    </citation>
    <scope>NUCLEOTIDE SEQUENCE</scope>
    <source>
        <strain evidence="16">_KCTC 22039</strain>
    </source>
</reference>
<dbReference type="InterPro" id="IPR040072">
    <property type="entry name" value="Methyltransferase_A"/>
</dbReference>
<evidence type="ECO:0000256" key="9">
    <source>
        <dbReference type="ARBA" id="ARBA00022694"/>
    </source>
</evidence>
<evidence type="ECO:0000256" key="14">
    <source>
        <dbReference type="HAMAP-Rule" id="MF_01849"/>
    </source>
</evidence>
<evidence type="ECO:0000256" key="12">
    <source>
        <dbReference type="ARBA" id="ARBA00023014"/>
    </source>
</evidence>
<keyword evidence="3 14" id="KW-0004">4Fe-4S</keyword>
<keyword evidence="7 14" id="KW-0808">Transferase</keyword>
<dbReference type="GO" id="GO:0051539">
    <property type="term" value="F:4 iron, 4 sulfur cluster binding"/>
    <property type="evidence" value="ECO:0007669"/>
    <property type="project" value="UniProtKB-UniRule"/>
</dbReference>
<dbReference type="GO" id="GO:0046872">
    <property type="term" value="F:metal ion binding"/>
    <property type="evidence" value="ECO:0007669"/>
    <property type="project" value="UniProtKB-KW"/>
</dbReference>
<comment type="similarity">
    <text evidence="2 14">Belongs to the radical SAM superfamily. RlmN family.</text>
</comment>
<feature type="domain" description="Radical SAM core" evidence="15">
    <location>
        <begin position="111"/>
        <end position="341"/>
    </location>
</feature>
<dbReference type="EMBL" id="JAENIM010000009">
    <property type="protein sequence ID" value="MBK1789841.1"/>
    <property type="molecule type" value="Genomic_DNA"/>
</dbReference>
<dbReference type="PANTHER" id="PTHR30544">
    <property type="entry name" value="23S RRNA METHYLTRANSFERASE"/>
    <property type="match status" value="1"/>
</dbReference>